<dbReference type="InterPro" id="IPR036388">
    <property type="entry name" value="WH-like_DNA-bd_sf"/>
</dbReference>
<dbReference type="Pfam" id="PF04542">
    <property type="entry name" value="Sigma70_r2"/>
    <property type="match status" value="1"/>
</dbReference>
<protein>
    <submittedName>
        <fullName evidence="8">RNA polymerase sigma-B factor</fullName>
    </submittedName>
</protein>
<name>A0A7X5R2R6_9MICO</name>
<dbReference type="Proteomes" id="UP000541033">
    <property type="component" value="Unassembled WGS sequence"/>
</dbReference>
<dbReference type="GO" id="GO:0003677">
    <property type="term" value="F:DNA binding"/>
    <property type="evidence" value="ECO:0007669"/>
    <property type="project" value="UniProtKB-KW"/>
</dbReference>
<evidence type="ECO:0000313" key="9">
    <source>
        <dbReference type="Proteomes" id="UP000541033"/>
    </source>
</evidence>
<dbReference type="PANTHER" id="PTHR30385">
    <property type="entry name" value="SIGMA FACTOR F FLAGELLAR"/>
    <property type="match status" value="1"/>
</dbReference>
<dbReference type="AlphaFoldDB" id="A0A7X5R2R6"/>
<keyword evidence="9" id="KW-1185">Reference proteome</keyword>
<keyword evidence="5" id="KW-0804">Transcription</keyword>
<keyword evidence="4" id="KW-0238">DNA-binding</keyword>
<dbReference type="Gene3D" id="1.10.1740.10">
    <property type="match status" value="1"/>
</dbReference>
<evidence type="ECO:0000256" key="5">
    <source>
        <dbReference type="ARBA" id="ARBA00023163"/>
    </source>
</evidence>
<evidence type="ECO:0000256" key="2">
    <source>
        <dbReference type="ARBA" id="ARBA00023015"/>
    </source>
</evidence>
<dbReference type="InterPro" id="IPR013324">
    <property type="entry name" value="RNA_pol_sigma_r3/r4-like"/>
</dbReference>
<evidence type="ECO:0000313" key="8">
    <source>
        <dbReference type="EMBL" id="NIH54347.1"/>
    </source>
</evidence>
<comment type="caution">
    <text evidence="8">The sequence shown here is derived from an EMBL/GenBank/DDBJ whole genome shotgun (WGS) entry which is preliminary data.</text>
</comment>
<feature type="domain" description="RNA polymerase sigma factor 70 region 4 type 2" evidence="7">
    <location>
        <begin position="187"/>
        <end position="233"/>
    </location>
</feature>
<accession>A0A7X5R2R6</accession>
<dbReference type="GO" id="GO:0016987">
    <property type="term" value="F:sigma factor activity"/>
    <property type="evidence" value="ECO:0007669"/>
    <property type="project" value="UniProtKB-KW"/>
</dbReference>
<dbReference type="InterPro" id="IPR007627">
    <property type="entry name" value="RNA_pol_sigma70_r2"/>
</dbReference>
<dbReference type="InterPro" id="IPR013325">
    <property type="entry name" value="RNA_pol_sigma_r2"/>
</dbReference>
<dbReference type="GO" id="GO:0006352">
    <property type="term" value="P:DNA-templated transcription initiation"/>
    <property type="evidence" value="ECO:0007669"/>
    <property type="project" value="InterPro"/>
</dbReference>
<dbReference type="NCBIfam" id="TIGR02937">
    <property type="entry name" value="sigma70-ECF"/>
    <property type="match status" value="1"/>
</dbReference>
<dbReference type="InterPro" id="IPR014284">
    <property type="entry name" value="RNA_pol_sigma-70_dom"/>
</dbReference>
<evidence type="ECO:0000256" key="4">
    <source>
        <dbReference type="ARBA" id="ARBA00023125"/>
    </source>
</evidence>
<keyword evidence="2" id="KW-0805">Transcription regulation</keyword>
<evidence type="ECO:0000256" key="1">
    <source>
        <dbReference type="ARBA" id="ARBA00010641"/>
    </source>
</evidence>
<gene>
    <name evidence="8" type="ORF">FHX76_002243</name>
</gene>
<keyword evidence="3" id="KW-0731">Sigma factor</keyword>
<dbReference type="PANTHER" id="PTHR30385:SF4">
    <property type="entry name" value="RNA POLYMERASE SIGMA-E FACTOR"/>
    <property type="match status" value="1"/>
</dbReference>
<reference evidence="8 9" key="1">
    <citation type="submission" date="2020-02" db="EMBL/GenBank/DDBJ databases">
        <title>Sequencing the genomes of 1000 actinobacteria strains.</title>
        <authorList>
            <person name="Klenk H.-P."/>
        </authorList>
    </citation>
    <scope>NUCLEOTIDE SEQUENCE [LARGE SCALE GENOMIC DNA]</scope>
    <source>
        <strain evidence="8 9">DSM 27960</strain>
    </source>
</reference>
<organism evidence="8 9">
    <name type="scientific">Lysinibacter cavernae</name>
    <dbReference type="NCBI Taxonomy" id="1640652"/>
    <lineage>
        <taxon>Bacteria</taxon>
        <taxon>Bacillati</taxon>
        <taxon>Actinomycetota</taxon>
        <taxon>Actinomycetes</taxon>
        <taxon>Micrococcales</taxon>
        <taxon>Microbacteriaceae</taxon>
        <taxon>Lysinibacter</taxon>
    </lineage>
</organism>
<evidence type="ECO:0000259" key="6">
    <source>
        <dbReference type="Pfam" id="PF04542"/>
    </source>
</evidence>
<dbReference type="InterPro" id="IPR013249">
    <property type="entry name" value="RNA_pol_sigma70_r4_t2"/>
</dbReference>
<evidence type="ECO:0000259" key="7">
    <source>
        <dbReference type="Pfam" id="PF08281"/>
    </source>
</evidence>
<dbReference type="CDD" id="cd06171">
    <property type="entry name" value="Sigma70_r4"/>
    <property type="match status" value="1"/>
</dbReference>
<dbReference type="RefSeq" id="WP_167150735.1">
    <property type="nucleotide sequence ID" value="NZ_JAAMOX010000002.1"/>
</dbReference>
<dbReference type="Gene3D" id="1.10.10.10">
    <property type="entry name" value="Winged helix-like DNA-binding domain superfamily/Winged helix DNA-binding domain"/>
    <property type="match status" value="2"/>
</dbReference>
<dbReference type="Pfam" id="PF08281">
    <property type="entry name" value="Sigma70_r4_2"/>
    <property type="match status" value="1"/>
</dbReference>
<feature type="domain" description="RNA polymerase sigma-70 region 2" evidence="6">
    <location>
        <begin position="24"/>
        <end position="95"/>
    </location>
</feature>
<dbReference type="SUPFAM" id="SSF88659">
    <property type="entry name" value="Sigma3 and sigma4 domains of RNA polymerase sigma factors"/>
    <property type="match status" value="2"/>
</dbReference>
<dbReference type="SUPFAM" id="SSF88946">
    <property type="entry name" value="Sigma2 domain of RNA polymerase sigma factors"/>
    <property type="match status" value="1"/>
</dbReference>
<proteinExistence type="inferred from homology"/>
<evidence type="ECO:0000256" key="3">
    <source>
        <dbReference type="ARBA" id="ARBA00023082"/>
    </source>
</evidence>
<sequence>MLAPRSARSSRLAPAVEQRRISRLVTSHLGYAAALASRFASTASADECEDLRQVAYLGLVKAASKCPPERESTFAAYAAATITGELKRHLRDHGWLVRPPRSMQELSAALRECTGRLEQALGRPPLAAELADDLAVCVTTIIEALACESLYNGVPLEPLIPLYESGARSELDALPLDRTDHPADNRLSLIRALNTLPLSQRTALFSRYVLDKSQPEIAAELGVSQMQVSRILRSGLRAARDHYGSLRSSTTV</sequence>
<comment type="similarity">
    <text evidence="1">Belongs to the sigma-70 factor family. ECF subfamily.</text>
</comment>
<dbReference type="EMBL" id="JAAMOX010000002">
    <property type="protein sequence ID" value="NIH54347.1"/>
    <property type="molecule type" value="Genomic_DNA"/>
</dbReference>